<evidence type="ECO:0000256" key="14">
    <source>
        <dbReference type="HAMAP-Rule" id="MF_00107"/>
    </source>
</evidence>
<dbReference type="CDD" id="cd00554">
    <property type="entry name" value="MECDP_synthase"/>
    <property type="match status" value="1"/>
</dbReference>
<evidence type="ECO:0000256" key="11">
    <source>
        <dbReference type="ARBA" id="ARBA00023229"/>
    </source>
</evidence>
<dbReference type="HAMAP" id="MF_00107">
    <property type="entry name" value="IspF"/>
    <property type="match status" value="1"/>
</dbReference>
<dbReference type="Gene3D" id="3.30.1330.50">
    <property type="entry name" value="2-C-methyl-D-erythritol 2,4-cyclodiphosphate synthase"/>
    <property type="match status" value="1"/>
</dbReference>
<dbReference type="NCBIfam" id="TIGR00453">
    <property type="entry name" value="ispD"/>
    <property type="match status" value="1"/>
</dbReference>
<comment type="similarity">
    <text evidence="5 14">Belongs to the IspF family.</text>
</comment>
<dbReference type="PANTHER" id="PTHR32125">
    <property type="entry name" value="2-C-METHYL-D-ERYTHRITOL 4-PHOSPHATE CYTIDYLYLTRANSFERASE, CHLOROPLASTIC"/>
    <property type="match status" value="1"/>
</dbReference>
<comment type="function">
    <text evidence="14">Involved in the biosynthesis of isopentenyl diphosphate (IPP) and dimethylallyl diphosphate (DMAPP), two major building blocks of isoprenoid compounds. Catalyzes the conversion of 4-diphosphocytidyl-2-C-methyl-D-erythritol 2-phosphate (CDP-ME2P) to 2-C-methyl-D-erythritol 2,4-cyclodiphosphate (ME-CPP) with a corresponding release of cytidine 5-monophosphate (CMP).</text>
</comment>
<dbReference type="EC" id="2.7.7.60" evidence="15"/>
<feature type="binding site" evidence="14">
    <location>
        <begin position="301"/>
        <end position="303"/>
    </location>
    <ligand>
        <name>4-CDP-2-C-methyl-D-erythritol 2-phosphate</name>
        <dbReference type="ChEBI" id="CHEBI:57919"/>
    </ligand>
</feature>
<dbReference type="Pfam" id="PF01128">
    <property type="entry name" value="IspD"/>
    <property type="match status" value="1"/>
</dbReference>
<feature type="binding site" evidence="14">
    <location>
        <begin position="279"/>
        <end position="280"/>
    </location>
    <ligand>
        <name>4-CDP-2-C-methyl-D-erythritol 2-phosphate</name>
        <dbReference type="ChEBI" id="CHEBI:57919"/>
    </ligand>
</feature>
<dbReference type="SUPFAM" id="SSF53448">
    <property type="entry name" value="Nucleotide-diphospho-sugar transferases"/>
    <property type="match status" value="1"/>
</dbReference>
<dbReference type="InterPro" id="IPR020555">
    <property type="entry name" value="MECDP_synthase_CS"/>
</dbReference>
<feature type="region of interest" description="Disordered" evidence="16">
    <location>
        <begin position="218"/>
        <end position="237"/>
    </location>
</feature>
<comment type="catalytic activity">
    <reaction evidence="2 15">
        <text>2-C-methyl-D-erythritol 4-phosphate + CTP + H(+) = 4-CDP-2-C-methyl-D-erythritol + diphosphate</text>
        <dbReference type="Rhea" id="RHEA:13429"/>
        <dbReference type="ChEBI" id="CHEBI:15378"/>
        <dbReference type="ChEBI" id="CHEBI:33019"/>
        <dbReference type="ChEBI" id="CHEBI:37563"/>
        <dbReference type="ChEBI" id="CHEBI:57823"/>
        <dbReference type="ChEBI" id="CHEBI:58262"/>
        <dbReference type="EC" id="2.7.7.60"/>
    </reaction>
</comment>
<proteinExistence type="inferred from homology"/>
<dbReference type="InterPro" id="IPR001228">
    <property type="entry name" value="IspD"/>
</dbReference>
<feature type="binding site" evidence="14">
    <location>
        <position position="255"/>
    </location>
    <ligand>
        <name>a divalent metal cation</name>
        <dbReference type="ChEBI" id="CHEBI:60240"/>
    </ligand>
</feature>
<feature type="binding site" evidence="14">
    <location>
        <position position="287"/>
    </location>
    <ligand>
        <name>a divalent metal cation</name>
        <dbReference type="ChEBI" id="CHEBI:60240"/>
    </ligand>
</feature>
<feature type="compositionally biased region" description="Polar residues" evidence="16">
    <location>
        <begin position="365"/>
        <end position="375"/>
    </location>
</feature>
<feature type="site" description="Transition state stabilizer" evidence="14">
    <location>
        <position position="279"/>
    </location>
</feature>
<feature type="domain" description="2-C-methyl-D-erythritol 2,4-cyclodiphosphate synthase" evidence="17">
    <location>
        <begin position="246"/>
        <end position="348"/>
    </location>
</feature>
<dbReference type="Proteomes" id="UP000760480">
    <property type="component" value="Unassembled WGS sequence"/>
</dbReference>
<comment type="subunit">
    <text evidence="7 14">Homotrimer.</text>
</comment>
<dbReference type="InterPro" id="IPR050088">
    <property type="entry name" value="IspD/TarI_cytidylyltransf_bact"/>
</dbReference>
<keyword evidence="9 15" id="KW-0548">Nucleotidyltransferase</keyword>
<evidence type="ECO:0000256" key="4">
    <source>
        <dbReference type="ARBA" id="ARBA00004787"/>
    </source>
</evidence>
<evidence type="ECO:0000256" key="1">
    <source>
        <dbReference type="ARBA" id="ARBA00000200"/>
    </source>
</evidence>
<evidence type="ECO:0000256" key="9">
    <source>
        <dbReference type="ARBA" id="ARBA00022695"/>
    </source>
</evidence>
<evidence type="ECO:0000256" key="13">
    <source>
        <dbReference type="ARBA" id="ARBA00023268"/>
    </source>
</evidence>
<dbReference type="SUPFAM" id="SSF69765">
    <property type="entry name" value="IpsF-like"/>
    <property type="match status" value="1"/>
</dbReference>
<dbReference type="Pfam" id="PF02542">
    <property type="entry name" value="YgbB"/>
    <property type="match status" value="1"/>
</dbReference>
<feature type="site" description="Positions MEP for the nucleophilic attack" evidence="15">
    <location>
        <position position="142"/>
    </location>
</feature>
<feature type="compositionally biased region" description="Basic and acidic residues" evidence="16">
    <location>
        <begin position="218"/>
        <end position="229"/>
    </location>
</feature>
<keyword evidence="19" id="KW-1185">Reference proteome</keyword>
<comment type="cofactor">
    <cofactor evidence="14">
        <name>a divalent metal cation</name>
        <dbReference type="ChEBI" id="CHEBI:60240"/>
    </cofactor>
    <text evidence="14">Binds 1 divalent metal cation per subunit.</text>
</comment>
<keyword evidence="13" id="KW-0511">Multifunctional enzyme</keyword>
<dbReference type="InterPro" id="IPR034683">
    <property type="entry name" value="IspD/TarI"/>
</dbReference>
<evidence type="ECO:0000256" key="2">
    <source>
        <dbReference type="ARBA" id="ARBA00001282"/>
    </source>
</evidence>
<feature type="site" description="Positions MEP for the nucleophilic attack" evidence="15">
    <location>
        <position position="198"/>
    </location>
</feature>
<dbReference type="InterPro" id="IPR036571">
    <property type="entry name" value="MECDP_synthase_sf"/>
</dbReference>
<comment type="similarity">
    <text evidence="6 15">Belongs to the IspD/TarI cytidylyltransferase family. IspD subfamily.</text>
</comment>
<comment type="caution">
    <text evidence="14">Lacks conserved residue(s) required for the propagation of feature annotation.</text>
</comment>
<sequence length="399" mass="43101">MGSTIPKQYLPLAGRPVIAHTLDIFLQHPRIAGLVVIVGGEDEWWPEIAANLAPAKPLWVAEGGAERCHSVSNGLEALRRHAHPSDWVLVHDAARPCLINADLDRLLDQLADDPVGGLLAAPVRDTLKQVDGTGRVATTVDRSRLWHALTPQMFRLELLHDSLRSALAQGLLVTDEAAALEAAGFSPRLIEGRADNLKITRPEDLALAEFYLARKQRMKDGEQEAEKSPAPHIPPPASHPPNLGCMRIGHGFDVHAFGPGESITLGGVHIPHARGLVAHSDGDVLLHALCDALLGAAGLGDIGRHFPDSSAAFKNIDSRILLRQVVTLLRERHLTVGNVDATIVAASPPKWPRTLPPCGSRSRRTWASNRTGSTSRPPPPNGWATSVAARASPFMRWLF</sequence>
<evidence type="ECO:0000313" key="18">
    <source>
        <dbReference type="EMBL" id="NMQ20844.1"/>
    </source>
</evidence>
<comment type="catalytic activity">
    <reaction evidence="1 14">
        <text>4-CDP-2-C-methyl-D-erythritol 2-phosphate = 2-C-methyl-D-erythritol 2,4-cyclic diphosphate + CMP</text>
        <dbReference type="Rhea" id="RHEA:23864"/>
        <dbReference type="ChEBI" id="CHEBI:57919"/>
        <dbReference type="ChEBI" id="CHEBI:58483"/>
        <dbReference type="ChEBI" id="CHEBI:60377"/>
        <dbReference type="EC" id="4.6.1.12"/>
    </reaction>
</comment>
<evidence type="ECO:0000259" key="17">
    <source>
        <dbReference type="Pfam" id="PF02542"/>
    </source>
</evidence>
<dbReference type="EMBL" id="SPMZ01000065">
    <property type="protein sequence ID" value="NMQ20844.1"/>
    <property type="molecule type" value="Genomic_DNA"/>
</dbReference>
<dbReference type="CDD" id="cd02516">
    <property type="entry name" value="CDP-ME_synthetase"/>
    <property type="match status" value="1"/>
</dbReference>
<dbReference type="InterPro" id="IPR029044">
    <property type="entry name" value="Nucleotide-diphossugar_trans"/>
</dbReference>
<feature type="site" description="Transition state stabilizer" evidence="15">
    <location>
        <position position="7"/>
    </location>
</feature>
<reference evidence="18 19" key="1">
    <citation type="submission" date="2019-03" db="EMBL/GenBank/DDBJ databases">
        <title>Metabolic reconstructions from genomes of highly enriched 'Candidatus Accumulibacter' and 'Candidatus Competibacter' bioreactor populations.</title>
        <authorList>
            <person name="Annavajhala M.K."/>
            <person name="Welles L."/>
            <person name="Abbas B."/>
            <person name="Sorokin D."/>
            <person name="Park H."/>
            <person name="Van Loosdrecht M."/>
            <person name="Chandran K."/>
        </authorList>
    </citation>
    <scope>NUCLEOTIDE SEQUENCE [LARGE SCALE GENOMIC DNA]</scope>
    <source>
        <strain evidence="18 19">SBR_G</strain>
    </source>
</reference>
<feature type="region of interest" description="Disordered" evidence="16">
    <location>
        <begin position="354"/>
        <end position="385"/>
    </location>
</feature>
<evidence type="ECO:0000256" key="5">
    <source>
        <dbReference type="ARBA" id="ARBA00008480"/>
    </source>
</evidence>
<organism evidence="18 19">
    <name type="scientific">Candidatus Competibacter phosphatis</name>
    <dbReference type="NCBI Taxonomy" id="221280"/>
    <lineage>
        <taxon>Bacteria</taxon>
        <taxon>Pseudomonadati</taxon>
        <taxon>Pseudomonadota</taxon>
        <taxon>Gammaproteobacteria</taxon>
        <taxon>Candidatus Competibacteraceae</taxon>
        <taxon>Candidatus Competibacter</taxon>
    </lineage>
</organism>
<dbReference type="EC" id="4.6.1.12" evidence="14"/>
<dbReference type="PROSITE" id="PS01295">
    <property type="entry name" value="ISPD"/>
    <property type="match status" value="1"/>
</dbReference>
<evidence type="ECO:0000256" key="10">
    <source>
        <dbReference type="ARBA" id="ARBA00022723"/>
    </source>
</evidence>
<feature type="binding site" evidence="14">
    <location>
        <begin position="253"/>
        <end position="255"/>
    </location>
    <ligand>
        <name>4-CDP-2-C-methyl-D-erythritol 2-phosphate</name>
        <dbReference type="ChEBI" id="CHEBI:57919"/>
    </ligand>
</feature>
<evidence type="ECO:0000256" key="7">
    <source>
        <dbReference type="ARBA" id="ARBA00011233"/>
    </source>
</evidence>
<evidence type="ECO:0000256" key="15">
    <source>
        <dbReference type="HAMAP-Rule" id="MF_00108"/>
    </source>
</evidence>
<evidence type="ECO:0000256" key="12">
    <source>
        <dbReference type="ARBA" id="ARBA00023239"/>
    </source>
</evidence>
<dbReference type="PROSITE" id="PS01350">
    <property type="entry name" value="ISPF"/>
    <property type="match status" value="1"/>
</dbReference>
<dbReference type="HAMAP" id="MF_00108">
    <property type="entry name" value="IspD"/>
    <property type="match status" value="1"/>
</dbReference>
<comment type="pathway">
    <text evidence="4 15">Isoprenoid biosynthesis; isopentenyl diphosphate biosynthesis via DXP pathway; isopentenyl diphosphate from 1-deoxy-D-xylulose 5-phosphate: step 2/6.</text>
</comment>
<keyword evidence="8 15" id="KW-0808">Transferase</keyword>
<dbReference type="NCBIfam" id="TIGR00151">
    <property type="entry name" value="ispF"/>
    <property type="match status" value="1"/>
</dbReference>
<dbReference type="InterPro" id="IPR018294">
    <property type="entry name" value="ISPD_synthase_CS"/>
</dbReference>
<evidence type="ECO:0000256" key="6">
    <source>
        <dbReference type="ARBA" id="ARBA00009789"/>
    </source>
</evidence>
<evidence type="ECO:0000256" key="3">
    <source>
        <dbReference type="ARBA" id="ARBA00004709"/>
    </source>
</evidence>
<accession>A0ABX1TQ76</accession>
<keyword evidence="11 14" id="KW-0414">Isoprene biosynthesis</keyword>
<protein>
    <recommendedName>
        <fullName evidence="14 15">Multifunctional fusion protein</fullName>
    </recommendedName>
    <domain>
        <recommendedName>
            <fullName evidence="14">2-C-methyl-D-erythritol 2,4-cyclodiphosphate synthase</fullName>
            <shortName evidence="14">MECDP-synthase</shortName>
            <shortName evidence="14">MECPP-synthase</shortName>
            <shortName evidence="14">MECPS</shortName>
            <ecNumber evidence="14">4.6.1.12</ecNumber>
        </recommendedName>
    </domain>
    <domain>
        <recommendedName>
            <fullName evidence="15">2-C-methyl-D-erythritol 4-phosphate cytidylyltransferase</fullName>
            <ecNumber evidence="15">2.7.7.60</ecNumber>
        </recommendedName>
        <alternativeName>
            <fullName evidence="15">4-diphosphocytidyl-2C-methyl-D-erythritol synthase</fullName>
        </alternativeName>
        <alternativeName>
            <fullName evidence="15">MEP cytidylyltransferase</fullName>
            <shortName evidence="15">MCT</shortName>
        </alternativeName>
    </domain>
</protein>
<dbReference type="PANTHER" id="PTHR32125:SF4">
    <property type="entry name" value="2-C-METHYL-D-ERYTHRITOL 4-PHOSPHATE CYTIDYLYLTRANSFERASE, CHLOROPLASTIC"/>
    <property type="match status" value="1"/>
</dbReference>
<feature type="binding site" evidence="14">
    <location>
        <position position="253"/>
    </location>
    <ligand>
        <name>a divalent metal cation</name>
        <dbReference type="ChEBI" id="CHEBI:60240"/>
    </ligand>
</feature>
<evidence type="ECO:0000256" key="8">
    <source>
        <dbReference type="ARBA" id="ARBA00022679"/>
    </source>
</evidence>
<keyword evidence="10 14" id="KW-0479">Metal-binding</keyword>
<comment type="function">
    <text evidence="15">Catalyzes the formation of 4-diphosphocytidyl-2-C-methyl-D-erythritol from CTP and 2-C-methyl-D-erythritol 4-phosphate (MEP).</text>
</comment>
<evidence type="ECO:0000313" key="19">
    <source>
        <dbReference type="Proteomes" id="UP000760480"/>
    </source>
</evidence>
<dbReference type="Gene3D" id="3.90.550.10">
    <property type="entry name" value="Spore Coat Polysaccharide Biosynthesis Protein SpsA, Chain A"/>
    <property type="match status" value="1"/>
</dbReference>
<name>A0ABX1TQ76_9GAMM</name>
<comment type="pathway">
    <text evidence="3 14">Isoprenoid biosynthesis; isopentenyl diphosphate biosynthesis via DXP pathway; isopentenyl diphosphate from 1-deoxy-D-xylulose 5-phosphate: step 4/6.</text>
</comment>
<dbReference type="GO" id="GO:0050518">
    <property type="term" value="F:2-C-methyl-D-erythritol 4-phosphate cytidylyltransferase activity"/>
    <property type="evidence" value="ECO:0007669"/>
    <property type="project" value="UniProtKB-EC"/>
</dbReference>
<dbReference type="InterPro" id="IPR003526">
    <property type="entry name" value="MECDP_synthase"/>
</dbReference>
<comment type="caution">
    <text evidence="18">The sequence shown here is derived from an EMBL/GenBank/DDBJ whole genome shotgun (WGS) entry which is preliminary data.</text>
</comment>
<keyword evidence="12 14" id="KW-0456">Lyase</keyword>
<evidence type="ECO:0000256" key="16">
    <source>
        <dbReference type="SAM" id="MobiDB-lite"/>
    </source>
</evidence>
<gene>
    <name evidence="14" type="primary">ispF</name>
    <name evidence="15" type="synonym">ispD</name>
    <name evidence="18" type="ORF">E4P82_17580</name>
</gene>